<name>A0ABY7FI65_MYAAR</name>
<gene>
    <name evidence="2" type="ORF">MAR_015847</name>
</gene>
<evidence type="ECO:0000313" key="3">
    <source>
        <dbReference type="Proteomes" id="UP001164746"/>
    </source>
</evidence>
<organism evidence="2 3">
    <name type="scientific">Mya arenaria</name>
    <name type="common">Soft-shell clam</name>
    <dbReference type="NCBI Taxonomy" id="6604"/>
    <lineage>
        <taxon>Eukaryota</taxon>
        <taxon>Metazoa</taxon>
        <taxon>Spiralia</taxon>
        <taxon>Lophotrochozoa</taxon>
        <taxon>Mollusca</taxon>
        <taxon>Bivalvia</taxon>
        <taxon>Autobranchia</taxon>
        <taxon>Heteroconchia</taxon>
        <taxon>Euheterodonta</taxon>
        <taxon>Imparidentia</taxon>
        <taxon>Neoheterodontei</taxon>
        <taxon>Myida</taxon>
        <taxon>Myoidea</taxon>
        <taxon>Myidae</taxon>
        <taxon>Mya</taxon>
    </lineage>
</organism>
<sequence length="109" mass="12041">MYRAKIGELILAACRKADAGIANGGQNVIQVGAENPRSVIPLPAIPVRNEFHERERTMPYLVVSGQCGFMPIPPLVYPRITGTSPNNRISLTRSEQLPLSSTERLDYYS</sequence>
<feature type="compositionally biased region" description="Polar residues" evidence="1">
    <location>
        <begin position="84"/>
        <end position="102"/>
    </location>
</feature>
<protein>
    <submittedName>
        <fullName evidence="2">Uncharacterized protein</fullName>
    </submittedName>
</protein>
<proteinExistence type="predicted"/>
<dbReference type="Proteomes" id="UP001164746">
    <property type="component" value="Chromosome 12"/>
</dbReference>
<evidence type="ECO:0000256" key="1">
    <source>
        <dbReference type="SAM" id="MobiDB-lite"/>
    </source>
</evidence>
<reference evidence="2" key="1">
    <citation type="submission" date="2022-11" db="EMBL/GenBank/DDBJ databases">
        <title>Centuries of genome instability and evolution in soft-shell clam transmissible cancer (bioRxiv).</title>
        <authorList>
            <person name="Hart S.F.M."/>
            <person name="Yonemitsu M.A."/>
            <person name="Giersch R.M."/>
            <person name="Beal B.F."/>
            <person name="Arriagada G."/>
            <person name="Davis B.W."/>
            <person name="Ostrander E.A."/>
            <person name="Goff S.P."/>
            <person name="Metzger M.J."/>
        </authorList>
    </citation>
    <scope>NUCLEOTIDE SEQUENCE</scope>
    <source>
        <strain evidence="2">MELC-2E11</strain>
        <tissue evidence="2">Siphon/mantle</tissue>
    </source>
</reference>
<keyword evidence="3" id="KW-1185">Reference proteome</keyword>
<accession>A0ABY7FI65</accession>
<evidence type="ECO:0000313" key="2">
    <source>
        <dbReference type="EMBL" id="WAR21873.1"/>
    </source>
</evidence>
<dbReference type="EMBL" id="CP111023">
    <property type="protein sequence ID" value="WAR21873.1"/>
    <property type="molecule type" value="Genomic_DNA"/>
</dbReference>
<feature type="region of interest" description="Disordered" evidence="1">
    <location>
        <begin position="84"/>
        <end position="109"/>
    </location>
</feature>